<protein>
    <recommendedName>
        <fullName evidence="3">VTC domain-containing protein</fullName>
    </recommendedName>
</protein>
<accession>A0ABQ2ADC5</accession>
<dbReference type="Proteomes" id="UP000637774">
    <property type="component" value="Unassembled WGS sequence"/>
</dbReference>
<dbReference type="EMBL" id="BMGY01000037">
    <property type="protein sequence ID" value="GGH89047.1"/>
    <property type="molecule type" value="Genomic_DNA"/>
</dbReference>
<comment type="caution">
    <text evidence="1">The sequence shown here is derived from an EMBL/GenBank/DDBJ whole genome shotgun (WGS) entry which is preliminary data.</text>
</comment>
<dbReference type="RefSeq" id="WP_188563077.1">
    <property type="nucleotide sequence ID" value="NZ_BMGY01000037.1"/>
</dbReference>
<name>A0ABQ2ADC5_9BACT</name>
<proteinExistence type="predicted"/>
<evidence type="ECO:0000313" key="2">
    <source>
        <dbReference type="Proteomes" id="UP000637774"/>
    </source>
</evidence>
<reference evidence="2" key="1">
    <citation type="journal article" date="2019" name="Int. J. Syst. Evol. Microbiol.">
        <title>The Global Catalogue of Microorganisms (GCM) 10K type strain sequencing project: providing services to taxonomists for standard genome sequencing and annotation.</title>
        <authorList>
            <consortium name="The Broad Institute Genomics Platform"/>
            <consortium name="The Broad Institute Genome Sequencing Center for Infectious Disease"/>
            <person name="Wu L."/>
            <person name="Ma J."/>
        </authorList>
    </citation>
    <scope>NUCLEOTIDE SEQUENCE [LARGE SCALE GENOMIC DNA]</scope>
    <source>
        <strain evidence="2">CGMCC 1.14966</strain>
    </source>
</reference>
<organism evidence="1 2">
    <name type="scientific">Hymenobacter frigidus</name>
    <dbReference type="NCBI Taxonomy" id="1524095"/>
    <lineage>
        <taxon>Bacteria</taxon>
        <taxon>Pseudomonadati</taxon>
        <taxon>Bacteroidota</taxon>
        <taxon>Cytophagia</taxon>
        <taxon>Cytophagales</taxon>
        <taxon>Hymenobacteraceae</taxon>
        <taxon>Hymenobacter</taxon>
    </lineage>
</organism>
<evidence type="ECO:0008006" key="3">
    <source>
        <dbReference type="Google" id="ProtNLM"/>
    </source>
</evidence>
<evidence type="ECO:0000313" key="1">
    <source>
        <dbReference type="EMBL" id="GGH89047.1"/>
    </source>
</evidence>
<sequence length="144" mass="16606">MKIPAQHRRVRTDRTIVATDSLGGASKFILHNPQQYEVEELRPETFIPAAPGVHRCDYVFSVSAVQQELYVELKGNRLTDALKQLESTLALLRLPLPIKSCFVVLNRSPSNSPEVQQQRIRFEKRTSCKLTVRSRQFEYYLAYL</sequence>
<keyword evidence="2" id="KW-1185">Reference proteome</keyword>
<gene>
    <name evidence="1" type="ORF">GCM10011495_31730</name>
</gene>